<feature type="domain" description="JmjC" evidence="1">
    <location>
        <begin position="140"/>
        <end position="310"/>
    </location>
</feature>
<dbReference type="PROSITE" id="PS51184">
    <property type="entry name" value="JMJC"/>
    <property type="match status" value="1"/>
</dbReference>
<dbReference type="AlphaFoldDB" id="A0A854QDL4"/>
<dbReference type="Pfam" id="PF02373">
    <property type="entry name" value="JmjC"/>
    <property type="match status" value="1"/>
</dbReference>
<dbReference type="GO" id="GO:0005634">
    <property type="term" value="C:nucleus"/>
    <property type="evidence" value="ECO:0007669"/>
    <property type="project" value="TreeGrafter"/>
</dbReference>
<dbReference type="InterPro" id="IPR003347">
    <property type="entry name" value="JmjC_dom"/>
</dbReference>
<dbReference type="GO" id="GO:0043565">
    <property type="term" value="F:sequence-specific DNA binding"/>
    <property type="evidence" value="ECO:0007669"/>
    <property type="project" value="TreeGrafter"/>
</dbReference>
<reference evidence="2 3" key="1">
    <citation type="submission" date="2017-06" db="EMBL/GenBank/DDBJ databases">
        <title>Global population genomics of the pathogenic fungus Cryptococcus neoformans var. grubii.</title>
        <authorList>
            <person name="Cuomo C."/>
            <person name="Litvintseva A."/>
            <person name="Chen Y."/>
            <person name="Young S."/>
            <person name="Zeng Q."/>
            <person name="Chapman S."/>
            <person name="Gujja S."/>
            <person name="Saif S."/>
            <person name="Birren B."/>
        </authorList>
    </citation>
    <scope>NUCLEOTIDE SEQUENCE [LARGE SCALE GENOMIC DNA]</scope>
    <source>
        <strain evidence="2 3">Tu259-1</strain>
    </source>
</reference>
<protein>
    <recommendedName>
        <fullName evidence="1">JmjC domain-containing protein</fullName>
    </recommendedName>
</protein>
<sequence length="415" mass="47720">MRSFSPTPDQRIEIDRIVSVVPPRPFPTYDHLSYGDFLNNHLIQNTPFLLSATNTFTWPAAGLFRKPNTQSTASLPNLPALRQYSHHVVPVANTLQPQFSEFERTERPLGEVLDLWEDQGSEQGDGLYVKDWHLMAELESEGKGVGELYFVPECLRDDWLNPPYTPSPRTERISNSASVSDFRFTYVGPALTYTPLHRDVYGSYSWSANVVGRKMWWLFPPDKMGRVKDDNGELIFDVRHLEDEGGAIKILQEEGEIIFVPSGWHHQVVNVDFVRTTATTLAHLQCISINHNFFASPTLPHIYRALCVSQDRVEDSIADVKGMIIERLGAKDDQWEKEWFQEVQNLLEMDAGWGWKGFWETIMKNLKCPPSINAPTVSQRDDWIGGVIKQYKKRREWVVLDNVRAIVEDIESWIM</sequence>
<dbReference type="InterPro" id="IPR050910">
    <property type="entry name" value="JMJD6_ArgDemeth/LysHydrox"/>
</dbReference>
<accession>A0A854QDL4</accession>
<name>A0A854QDL4_CRYNE</name>
<dbReference type="SUPFAM" id="SSF51197">
    <property type="entry name" value="Clavaminate synthase-like"/>
    <property type="match status" value="1"/>
</dbReference>
<evidence type="ECO:0000313" key="2">
    <source>
        <dbReference type="EMBL" id="OXG16776.1"/>
    </source>
</evidence>
<dbReference type="Proteomes" id="UP000199727">
    <property type="component" value="Unassembled WGS sequence"/>
</dbReference>
<evidence type="ECO:0000313" key="3">
    <source>
        <dbReference type="Proteomes" id="UP000199727"/>
    </source>
</evidence>
<dbReference type="GO" id="GO:0045905">
    <property type="term" value="P:positive regulation of translational termination"/>
    <property type="evidence" value="ECO:0007669"/>
    <property type="project" value="TreeGrafter"/>
</dbReference>
<dbReference type="Gene3D" id="2.60.120.650">
    <property type="entry name" value="Cupin"/>
    <property type="match status" value="1"/>
</dbReference>
<gene>
    <name evidence="2" type="ORF">C361_05149</name>
</gene>
<dbReference type="OrthoDB" id="424465at2759"/>
<dbReference type="EMBL" id="AMKT01000067">
    <property type="protein sequence ID" value="OXG16776.1"/>
    <property type="molecule type" value="Genomic_DNA"/>
</dbReference>
<comment type="caution">
    <text evidence="2">The sequence shown here is derived from an EMBL/GenBank/DDBJ whole genome shotgun (WGS) entry which is preliminary data.</text>
</comment>
<proteinExistence type="predicted"/>
<evidence type="ECO:0000259" key="1">
    <source>
        <dbReference type="PROSITE" id="PS51184"/>
    </source>
</evidence>
<organism evidence="2 3">
    <name type="scientific">Cryptococcus neoformans Tu259-1</name>
    <dbReference type="NCBI Taxonomy" id="1230072"/>
    <lineage>
        <taxon>Eukaryota</taxon>
        <taxon>Fungi</taxon>
        <taxon>Dikarya</taxon>
        <taxon>Basidiomycota</taxon>
        <taxon>Agaricomycotina</taxon>
        <taxon>Tremellomycetes</taxon>
        <taxon>Tremellales</taxon>
        <taxon>Cryptococcaceae</taxon>
        <taxon>Cryptococcus</taxon>
        <taxon>Cryptococcus neoformans species complex</taxon>
    </lineage>
</organism>
<dbReference type="GO" id="GO:0005737">
    <property type="term" value="C:cytoplasm"/>
    <property type="evidence" value="ECO:0007669"/>
    <property type="project" value="TreeGrafter"/>
</dbReference>
<dbReference type="SMART" id="SM00558">
    <property type="entry name" value="JmjC"/>
    <property type="match status" value="1"/>
</dbReference>
<dbReference type="PANTHER" id="PTHR12480">
    <property type="entry name" value="ARGININE DEMETHYLASE AND LYSYL-HYDROXYLASE JMJD"/>
    <property type="match status" value="1"/>
</dbReference>
<dbReference type="GO" id="GO:0016706">
    <property type="term" value="F:2-oxoglutarate-dependent dioxygenase activity"/>
    <property type="evidence" value="ECO:0007669"/>
    <property type="project" value="TreeGrafter"/>
</dbReference>
<dbReference type="PANTHER" id="PTHR12480:SF6">
    <property type="entry name" value="2-OXOGLUTARATE AND IRON-DEPENDENT OXYGENASE JMJD4"/>
    <property type="match status" value="1"/>
</dbReference>